<dbReference type="STRING" id="177413.SAMN05660859_2848"/>
<name>A0A1G4TET7_9HYPH</name>
<gene>
    <name evidence="2" type="ORF">SAMN05660859_2848</name>
</gene>
<feature type="compositionally biased region" description="Basic residues" evidence="1">
    <location>
        <begin position="7"/>
        <end position="17"/>
    </location>
</feature>
<keyword evidence="3" id="KW-1185">Reference proteome</keyword>
<reference evidence="3" key="1">
    <citation type="submission" date="2016-10" db="EMBL/GenBank/DDBJ databases">
        <authorList>
            <person name="Varghese N."/>
            <person name="Submissions S."/>
        </authorList>
    </citation>
    <scope>NUCLEOTIDE SEQUENCE [LARGE SCALE GENOMIC DNA]</scope>
    <source>
        <strain evidence="3">CGMCC 1.1761</strain>
    </source>
</reference>
<dbReference type="EMBL" id="FMTP01000004">
    <property type="protein sequence ID" value="SCW79265.1"/>
    <property type="molecule type" value="Genomic_DNA"/>
</dbReference>
<dbReference type="AlphaFoldDB" id="A0A1G4TET7"/>
<protein>
    <submittedName>
        <fullName evidence="2">Uncharacterized protein</fullName>
    </submittedName>
</protein>
<dbReference type="Proteomes" id="UP000198889">
    <property type="component" value="Unassembled WGS sequence"/>
</dbReference>
<proteinExistence type="predicted"/>
<evidence type="ECO:0000256" key="1">
    <source>
        <dbReference type="SAM" id="MobiDB-lite"/>
    </source>
</evidence>
<feature type="region of interest" description="Disordered" evidence="1">
    <location>
        <begin position="1"/>
        <end position="23"/>
    </location>
</feature>
<organism evidence="2 3">
    <name type="scientific">Ancylobacter rudongensis</name>
    <dbReference type="NCBI Taxonomy" id="177413"/>
    <lineage>
        <taxon>Bacteria</taxon>
        <taxon>Pseudomonadati</taxon>
        <taxon>Pseudomonadota</taxon>
        <taxon>Alphaproteobacteria</taxon>
        <taxon>Hyphomicrobiales</taxon>
        <taxon>Xanthobacteraceae</taxon>
        <taxon>Ancylobacter</taxon>
    </lineage>
</organism>
<evidence type="ECO:0000313" key="3">
    <source>
        <dbReference type="Proteomes" id="UP000198889"/>
    </source>
</evidence>
<sequence length="100" mass="10974">MRCPSPARHRPGHRIRATRSEERDDIINGRVAALRPFLGRPQEGQGAILRRLLRAERRAAGSGMGYDAARHGALRRLLAEAEAAAPLASPLRNEKGRHPG</sequence>
<evidence type="ECO:0000313" key="2">
    <source>
        <dbReference type="EMBL" id="SCW79265.1"/>
    </source>
</evidence>
<accession>A0A1G4TET7</accession>